<gene>
    <name evidence="1" type="ORF">METZ01_LOCUS134877</name>
</gene>
<dbReference type="EMBL" id="UINC01019378">
    <property type="protein sequence ID" value="SVA82023.1"/>
    <property type="molecule type" value="Genomic_DNA"/>
</dbReference>
<proteinExistence type="predicted"/>
<name>A0A381YZK7_9ZZZZ</name>
<organism evidence="1">
    <name type="scientific">marine metagenome</name>
    <dbReference type="NCBI Taxonomy" id="408172"/>
    <lineage>
        <taxon>unclassified sequences</taxon>
        <taxon>metagenomes</taxon>
        <taxon>ecological metagenomes</taxon>
    </lineage>
</organism>
<protein>
    <submittedName>
        <fullName evidence="1">Uncharacterized protein</fullName>
    </submittedName>
</protein>
<dbReference type="AlphaFoldDB" id="A0A381YZK7"/>
<evidence type="ECO:0000313" key="1">
    <source>
        <dbReference type="EMBL" id="SVA82023.1"/>
    </source>
</evidence>
<feature type="non-terminal residue" evidence="1">
    <location>
        <position position="1"/>
    </location>
</feature>
<sequence>LSTQATTFTSSANDSANETVYPVFVDGQTGAQDAETDTGLTYNPSTGIITSTGYTGTLQTAAQANITSVGTLTGVTIADDGNIGSASDTNAMAISAAGIVSFSQGIEPAEYVHLVGDEKELRWYNGSNYVGFAANTSTAGNQIWKLPTADGSSSGDALVTDAAGNLSFSGVVGSNAGTFTVADESSDTSCFPVFVTGATGNLAPKSAAGLTFNSATDTLTATAFAGPLTGNVTGNASGTAATVTGAAQSAITSVGTLTSVVIADDGNIGSASDTDSMAINATGQVTFSQQATFTGGLKIADAGNVGSNSDTDAIAISAGGLVTFSQDVQVEDDIIMDSDGAILSMGESNEIQVIHELNSGVLVKHNATGDGSTVRLTLETGEENIELDDVIGSMQYRAPAETTGTDANLVAAAIEAISEGDFSASNNATKLSFMTGKSEAASEAMSLSSTGKMVFPNKQGGDNILLNQTAAAGTDAGDDVTLNGTDGSSTDANSNILLEEAEVITTQTDYNDVHRLMGHMDNTAKHMFPNKLNLCDSSGAVLWTYHTAGTQEGVTT</sequence>
<accession>A0A381YZK7</accession>
<reference evidence="1" key="1">
    <citation type="submission" date="2018-05" db="EMBL/GenBank/DDBJ databases">
        <authorList>
            <person name="Lanie J.A."/>
            <person name="Ng W.-L."/>
            <person name="Kazmierczak K.M."/>
            <person name="Andrzejewski T.M."/>
            <person name="Davidsen T.M."/>
            <person name="Wayne K.J."/>
            <person name="Tettelin H."/>
            <person name="Glass J.I."/>
            <person name="Rusch D."/>
            <person name="Podicherti R."/>
            <person name="Tsui H.-C.T."/>
            <person name="Winkler M.E."/>
        </authorList>
    </citation>
    <scope>NUCLEOTIDE SEQUENCE</scope>
</reference>